<proteinExistence type="predicted"/>
<accession>A0A2Y9TW90</accession>
<dbReference type="SMR" id="A0A2Y9TW90"/>
<dbReference type="AlphaFoldDB" id="A0A2Y9TW90"/>
<organism evidence="2 3">
    <name type="scientific">Limnobaculum parvum</name>
    <dbReference type="NCBI Taxonomy" id="2172103"/>
    <lineage>
        <taxon>Bacteria</taxon>
        <taxon>Pseudomonadati</taxon>
        <taxon>Pseudomonadota</taxon>
        <taxon>Gammaproteobacteria</taxon>
        <taxon>Enterobacterales</taxon>
        <taxon>Budviciaceae</taxon>
        <taxon>Limnobaculum</taxon>
    </lineage>
</organism>
<dbReference type="PROSITE" id="PS51354">
    <property type="entry name" value="GLUTAREDOXIN_2"/>
    <property type="match status" value="1"/>
</dbReference>
<dbReference type="InterPro" id="IPR011901">
    <property type="entry name" value="Grx2"/>
</dbReference>
<dbReference type="InterPro" id="IPR036282">
    <property type="entry name" value="Glutathione-S-Trfase_C_sf"/>
</dbReference>
<dbReference type="InterPro" id="IPR007494">
    <property type="entry name" value="Glutaredoxin2_C"/>
</dbReference>
<dbReference type="PROSITE" id="PS50404">
    <property type="entry name" value="GST_NTER"/>
    <property type="match status" value="1"/>
</dbReference>
<dbReference type="Proteomes" id="UP000244908">
    <property type="component" value="Chromosome"/>
</dbReference>
<dbReference type="RefSeq" id="WP_108900083.1">
    <property type="nucleotide sequence ID" value="NZ_CP029185.2"/>
</dbReference>
<dbReference type="Gene3D" id="3.40.30.10">
    <property type="entry name" value="Glutaredoxin"/>
    <property type="match status" value="1"/>
</dbReference>
<dbReference type="OrthoDB" id="5291571at2"/>
<dbReference type="GO" id="GO:0005829">
    <property type="term" value="C:cytosol"/>
    <property type="evidence" value="ECO:0007669"/>
    <property type="project" value="InterPro"/>
</dbReference>
<dbReference type="InterPro" id="IPR040079">
    <property type="entry name" value="Glutathione_S-Trfase"/>
</dbReference>
<reference evidence="2 3" key="1">
    <citation type="journal article" date="2019" name="Int. J. Syst. Evol. Microbiol.">
        <title>Limnobaculum parvum gen. nov., sp. nov., isolated from a freshwater lake.</title>
        <authorList>
            <person name="Baek C."/>
            <person name="Shin S.K."/>
            <person name="Yi H."/>
        </authorList>
    </citation>
    <scope>NUCLEOTIDE SEQUENCE [LARGE SCALE GENOMIC DNA]</scope>
    <source>
        <strain evidence="2 3">HYN0051</strain>
    </source>
</reference>
<evidence type="ECO:0000313" key="2">
    <source>
        <dbReference type="EMBL" id="AWH88008.1"/>
    </source>
</evidence>
<dbReference type="SFLD" id="SFLDG01183">
    <property type="entry name" value="Grx2-like"/>
    <property type="match status" value="1"/>
</dbReference>
<feature type="domain" description="GST N-terminal" evidence="1">
    <location>
        <begin position="1"/>
        <end position="77"/>
    </location>
</feature>
<dbReference type="CDD" id="cd03199">
    <property type="entry name" value="GST_C_GRX2"/>
    <property type="match status" value="1"/>
</dbReference>
<sequence>MKLYVYDHCPFCVKARMIFGIKKIPFELVMLLNDDEETPIRMIGQKMAPILEKDDGSYMPESMDIVHYVDESFGALALMGKTNPAIADWLKQVSPYLNKLLIPRYAQADFCEFRTPSARQYFSHKKEAMIGNFSEALAQSPELIKQLEQDLAQLEKLIQSPGACNGELSVDDIHLFPSIRGISIVKGVKYPPKVDAYRKEMSKISGVNLLDSLAQ</sequence>
<dbReference type="Pfam" id="PF13417">
    <property type="entry name" value="GST_N_3"/>
    <property type="match status" value="1"/>
</dbReference>
<dbReference type="CDD" id="cd03037">
    <property type="entry name" value="GST_N_GRX2"/>
    <property type="match status" value="1"/>
</dbReference>
<dbReference type="SUPFAM" id="SSF47616">
    <property type="entry name" value="GST C-terminal domain-like"/>
    <property type="match status" value="1"/>
</dbReference>
<protein>
    <submittedName>
        <fullName evidence="2">Glutaredoxin 2</fullName>
    </submittedName>
</protein>
<gene>
    <name evidence="2" type="ORF">HYN51_05205</name>
</gene>
<evidence type="ECO:0000259" key="1">
    <source>
        <dbReference type="PROSITE" id="PS50404"/>
    </source>
</evidence>
<keyword evidence="3" id="KW-1185">Reference proteome</keyword>
<dbReference type="KEGG" id="lpv:HYN51_05205"/>
<dbReference type="Gene3D" id="1.20.1050.10">
    <property type="match status" value="1"/>
</dbReference>
<dbReference type="NCBIfam" id="NF007702">
    <property type="entry name" value="PRK10387.1"/>
    <property type="match status" value="1"/>
</dbReference>
<dbReference type="PROSITE" id="PS00195">
    <property type="entry name" value="GLUTAREDOXIN_1"/>
    <property type="match status" value="1"/>
</dbReference>
<dbReference type="InterPro" id="IPR004045">
    <property type="entry name" value="Glutathione_S-Trfase_N"/>
</dbReference>
<dbReference type="NCBIfam" id="TIGR02182">
    <property type="entry name" value="GRXB"/>
    <property type="match status" value="1"/>
</dbReference>
<name>A0A2Y9TW90_9GAMM</name>
<dbReference type="InterPro" id="IPR036249">
    <property type="entry name" value="Thioredoxin-like_sf"/>
</dbReference>
<dbReference type="SFLD" id="SFLDS00019">
    <property type="entry name" value="Glutathione_Transferase_(cytos"/>
    <property type="match status" value="1"/>
</dbReference>
<evidence type="ECO:0000313" key="3">
    <source>
        <dbReference type="Proteomes" id="UP000244908"/>
    </source>
</evidence>
<dbReference type="SFLD" id="SFLDG01204">
    <property type="entry name" value="Grx2-like.1"/>
    <property type="match status" value="1"/>
</dbReference>
<dbReference type="Pfam" id="PF04399">
    <property type="entry name" value="Glutaredoxin2_C"/>
    <property type="match status" value="1"/>
</dbReference>
<dbReference type="SUPFAM" id="SSF52833">
    <property type="entry name" value="Thioredoxin-like"/>
    <property type="match status" value="1"/>
</dbReference>
<dbReference type="EMBL" id="CP029185">
    <property type="protein sequence ID" value="AWH88008.1"/>
    <property type="molecule type" value="Genomic_DNA"/>
</dbReference>
<dbReference type="InterPro" id="IPR011767">
    <property type="entry name" value="GLR_AS"/>
</dbReference>